<dbReference type="PANTHER" id="PTHR24148">
    <property type="entry name" value="ANKYRIN REPEAT DOMAIN-CONTAINING PROTEIN 39 HOMOLOG-RELATED"/>
    <property type="match status" value="1"/>
</dbReference>
<name>A0A8K0VSP3_9PLEO</name>
<evidence type="ECO:0000313" key="3">
    <source>
        <dbReference type="Proteomes" id="UP000813461"/>
    </source>
</evidence>
<evidence type="ECO:0000313" key="2">
    <source>
        <dbReference type="EMBL" id="KAH7072528.1"/>
    </source>
</evidence>
<dbReference type="PANTHER" id="PTHR24148:SF73">
    <property type="entry name" value="HET DOMAIN PROTEIN (AFU_ORTHOLOGUE AFUA_8G01020)"/>
    <property type="match status" value="1"/>
</dbReference>
<dbReference type="InterPro" id="IPR052895">
    <property type="entry name" value="HetReg/Transcr_Mod"/>
</dbReference>
<keyword evidence="3" id="KW-1185">Reference proteome</keyword>
<sequence>MLQKFNGKFANFGAAPSLRTGTKAGQLIIPSAKVVNVEHVIGDHLRAQPAAPIPPEKIIYLDPANLRKYDYHPVPKDQGIRLLKVHDEVLQFPDGRTQKKCSLLPWTLHHVPQYVALSYTWGCPIEDPVYMEEYKEPKQWILADNGEYFRVSSNEVDGIGRNLYEALKTLTENNYEPVRLIWIDQLSINQDDLEERASQVSMMDMIYNCCQKLIVWLGEELERDIADFTALHRKLAPSISYFMMVNNETALSREDWDQTNVYQRLNLDSRDCQFDWHTYYRFFSERRWFKRAWVVQEVAFASEVRFFCGNNEFILDELAIIPLFFRCTGLSSYFFGSIVDNDNAEPDPWTRILSFRQLQGHLVHVGSEWQKEHARIYRVPRDCAGHAFFLECLGVLRSKDVSDDRDRIFAALGFLKRGLAFEVSPLLKADYKATVEGTYIETATVLLQCLPELSLLSYVEDPSKRRLTNLPSWVPDFTVSSHPLRLGDVADRYNATKGGFDRALGMKTIRIEDKRLWLNGAKLGAITGTQNIVQMPPTWDEEDSFLLYTMVLMQSWFDLLSGVDATTQYLKVSPLEVLWRTLCLNRLDNPQLPMKPISTQMFHDFILNQFIGLEVKKHNGALQQVIPPHLEEQYARGPCWPMPHELKLYTELQIRMEAGDLILPSQDLEKRMEIDLNTGQFCRVLTRHTGDGPDRRLFTTKTGYLGLGPVSLQKDDQVWLFKGGRLPLVLRPVESGCFRLIGETYVHGVMNGELWGKLKKQRMPVCLI</sequence>
<accession>A0A8K0VSP3</accession>
<feature type="domain" description="Heterokaryon incompatibility" evidence="1">
    <location>
        <begin position="114"/>
        <end position="297"/>
    </location>
</feature>
<dbReference type="Pfam" id="PF06985">
    <property type="entry name" value="HET"/>
    <property type="match status" value="1"/>
</dbReference>
<dbReference type="OrthoDB" id="4476201at2759"/>
<protein>
    <submittedName>
        <fullName evidence="2">Heterokaryon incompatibility protein-domain-containing protein</fullName>
    </submittedName>
</protein>
<organism evidence="2 3">
    <name type="scientific">Paraphoma chrysanthemicola</name>
    <dbReference type="NCBI Taxonomy" id="798071"/>
    <lineage>
        <taxon>Eukaryota</taxon>
        <taxon>Fungi</taxon>
        <taxon>Dikarya</taxon>
        <taxon>Ascomycota</taxon>
        <taxon>Pezizomycotina</taxon>
        <taxon>Dothideomycetes</taxon>
        <taxon>Pleosporomycetidae</taxon>
        <taxon>Pleosporales</taxon>
        <taxon>Pleosporineae</taxon>
        <taxon>Phaeosphaeriaceae</taxon>
        <taxon>Paraphoma</taxon>
    </lineage>
</organism>
<dbReference type="AlphaFoldDB" id="A0A8K0VSP3"/>
<dbReference type="EMBL" id="JAGMVJ010000023">
    <property type="protein sequence ID" value="KAH7072528.1"/>
    <property type="molecule type" value="Genomic_DNA"/>
</dbReference>
<dbReference type="InterPro" id="IPR010730">
    <property type="entry name" value="HET"/>
</dbReference>
<gene>
    <name evidence="2" type="ORF">FB567DRAFT_204851</name>
</gene>
<proteinExistence type="predicted"/>
<comment type="caution">
    <text evidence="2">The sequence shown here is derived from an EMBL/GenBank/DDBJ whole genome shotgun (WGS) entry which is preliminary data.</text>
</comment>
<reference evidence="2" key="1">
    <citation type="journal article" date="2021" name="Nat. Commun.">
        <title>Genetic determinants of endophytism in the Arabidopsis root mycobiome.</title>
        <authorList>
            <person name="Mesny F."/>
            <person name="Miyauchi S."/>
            <person name="Thiergart T."/>
            <person name="Pickel B."/>
            <person name="Atanasova L."/>
            <person name="Karlsson M."/>
            <person name="Huettel B."/>
            <person name="Barry K.W."/>
            <person name="Haridas S."/>
            <person name="Chen C."/>
            <person name="Bauer D."/>
            <person name="Andreopoulos W."/>
            <person name="Pangilinan J."/>
            <person name="LaButti K."/>
            <person name="Riley R."/>
            <person name="Lipzen A."/>
            <person name="Clum A."/>
            <person name="Drula E."/>
            <person name="Henrissat B."/>
            <person name="Kohler A."/>
            <person name="Grigoriev I.V."/>
            <person name="Martin F.M."/>
            <person name="Hacquard S."/>
        </authorList>
    </citation>
    <scope>NUCLEOTIDE SEQUENCE</scope>
    <source>
        <strain evidence="2">MPI-SDFR-AT-0120</strain>
    </source>
</reference>
<evidence type="ECO:0000259" key="1">
    <source>
        <dbReference type="Pfam" id="PF06985"/>
    </source>
</evidence>
<dbReference type="Proteomes" id="UP000813461">
    <property type="component" value="Unassembled WGS sequence"/>
</dbReference>
<dbReference type="Pfam" id="PF26639">
    <property type="entry name" value="Het-6_barrel"/>
    <property type="match status" value="1"/>
</dbReference>